<name>A0A2I1CDJ3_ASPN1</name>
<dbReference type="AlphaFoldDB" id="A0A2I1CDJ3"/>
<dbReference type="RefSeq" id="XP_024684290.1">
    <property type="nucleotide sequence ID" value="XM_024827024.1"/>
</dbReference>
<accession>A0A2I1CDJ3</accession>
<dbReference type="EMBL" id="MSZS01000003">
    <property type="protein sequence ID" value="PKX95695.1"/>
    <property type="molecule type" value="Genomic_DNA"/>
</dbReference>
<proteinExistence type="predicted"/>
<reference evidence="2" key="1">
    <citation type="journal article" date="2018" name="Proc. Natl. Acad. Sci. U.S.A.">
        <title>Linking secondary metabolites to gene clusters through genome sequencing of six diverse Aspergillus species.</title>
        <authorList>
            <person name="Kaerboelling I."/>
            <person name="Vesth T.C."/>
            <person name="Frisvad J.C."/>
            <person name="Nybo J.L."/>
            <person name="Theobald S."/>
            <person name="Kuo A."/>
            <person name="Bowyer P."/>
            <person name="Matsuda Y."/>
            <person name="Mondo S."/>
            <person name="Lyhne E.K."/>
            <person name="Kogle M.E."/>
            <person name="Clum A."/>
            <person name="Lipzen A."/>
            <person name="Salamov A."/>
            <person name="Ngan C.Y."/>
            <person name="Daum C."/>
            <person name="Chiniquy J."/>
            <person name="Barry K."/>
            <person name="LaButti K."/>
            <person name="Haridas S."/>
            <person name="Simmons B.A."/>
            <person name="Magnuson J.K."/>
            <person name="Mortensen U.H."/>
            <person name="Larsen T.O."/>
            <person name="Grigoriev I.V."/>
            <person name="Baker S.E."/>
            <person name="Andersen M.R."/>
        </authorList>
    </citation>
    <scope>NUCLEOTIDE SEQUENCE [LARGE SCALE GENOMIC DNA]</scope>
    <source>
        <strain evidence="2">IBT 16806</strain>
    </source>
</reference>
<organism evidence="1 2">
    <name type="scientific">Aspergillus novofumigatus (strain IBT 16806)</name>
    <dbReference type="NCBI Taxonomy" id="1392255"/>
    <lineage>
        <taxon>Eukaryota</taxon>
        <taxon>Fungi</taxon>
        <taxon>Dikarya</taxon>
        <taxon>Ascomycota</taxon>
        <taxon>Pezizomycotina</taxon>
        <taxon>Eurotiomycetes</taxon>
        <taxon>Eurotiomycetidae</taxon>
        <taxon>Eurotiales</taxon>
        <taxon>Aspergillaceae</taxon>
        <taxon>Aspergillus</taxon>
        <taxon>Aspergillus subgen. Fumigati</taxon>
    </lineage>
</organism>
<dbReference type="VEuPathDB" id="FungiDB:P174DRAFT_440295"/>
<gene>
    <name evidence="1" type="ORF">P174DRAFT_440295</name>
</gene>
<keyword evidence="2" id="KW-1185">Reference proteome</keyword>
<sequence>MQSATPIPGLLETARVTAVLRLQQAARACLTTCVGPLWGLGWATWGHAPAKTPRYEAPRFCGAFKSRGRSWAFVWPFGEL</sequence>
<dbReference type="Proteomes" id="UP000234474">
    <property type="component" value="Unassembled WGS sequence"/>
</dbReference>
<protein>
    <submittedName>
        <fullName evidence="1">Uncharacterized protein</fullName>
    </submittedName>
</protein>
<comment type="caution">
    <text evidence="1">The sequence shown here is derived from an EMBL/GenBank/DDBJ whole genome shotgun (WGS) entry which is preliminary data.</text>
</comment>
<evidence type="ECO:0000313" key="2">
    <source>
        <dbReference type="Proteomes" id="UP000234474"/>
    </source>
</evidence>
<dbReference type="GeneID" id="36534349"/>
<evidence type="ECO:0000313" key="1">
    <source>
        <dbReference type="EMBL" id="PKX95695.1"/>
    </source>
</evidence>